<sequence>MTDLRYPLHAAAREGRHDDLKSLLLCGLHDVNEATFELVRPLHEACFCGQYECAALLIEHGANVNLSNIDGGTALCDACCNGNLKIIELLLNSGANVNPPFLMTTPVHEAVFRDNWKCLELLSKHGALLDKNDCHYGTPLHVAAYKGYIKSAEALLKAGASPNVSKTHQTPLHEAARSQDLPLVHMLLEHGADVYARDSQGCTARQLVPCSTSLCKLYLQEWERTPKTLRFHCRMVIRRAVDVKKLKCPMQLNLPKILVRFLQFE</sequence>
<dbReference type="SMART" id="SM00248">
    <property type="entry name" value="ANK"/>
    <property type="match status" value="6"/>
</dbReference>
<dbReference type="PROSITE" id="PS50297">
    <property type="entry name" value="ANK_REP_REGION"/>
    <property type="match status" value="4"/>
</dbReference>
<dbReference type="Gene3D" id="1.25.40.20">
    <property type="entry name" value="Ankyrin repeat-containing domain"/>
    <property type="match status" value="1"/>
</dbReference>
<organism evidence="6 8">
    <name type="scientific">Aplysia californica</name>
    <name type="common">California sea hare</name>
    <dbReference type="NCBI Taxonomy" id="6500"/>
    <lineage>
        <taxon>Eukaryota</taxon>
        <taxon>Metazoa</taxon>
        <taxon>Spiralia</taxon>
        <taxon>Lophotrochozoa</taxon>
        <taxon>Mollusca</taxon>
        <taxon>Gastropoda</taxon>
        <taxon>Heterobranchia</taxon>
        <taxon>Euthyneura</taxon>
        <taxon>Tectipleura</taxon>
        <taxon>Aplysiida</taxon>
        <taxon>Aplysioidea</taxon>
        <taxon>Aplysiidae</taxon>
        <taxon>Aplysia</taxon>
    </lineage>
</organism>
<feature type="repeat" description="ANK" evidence="4">
    <location>
        <begin position="135"/>
        <end position="167"/>
    </location>
</feature>
<dbReference type="Pfam" id="PF12796">
    <property type="entry name" value="Ank_2"/>
    <property type="match status" value="2"/>
</dbReference>
<dbReference type="PROSITE" id="PS50088">
    <property type="entry name" value="ANK_REPEAT"/>
    <property type="match status" value="4"/>
</dbReference>
<evidence type="ECO:0000313" key="6">
    <source>
        <dbReference type="Proteomes" id="UP000694888"/>
    </source>
</evidence>
<dbReference type="InterPro" id="IPR001496">
    <property type="entry name" value="SOCS_box"/>
</dbReference>
<dbReference type="RefSeq" id="XP_035824366.1">
    <property type="nucleotide sequence ID" value="XM_035968473.1"/>
</dbReference>
<feature type="domain" description="SOCS box" evidence="5">
    <location>
        <begin position="226"/>
        <end position="265"/>
    </location>
</feature>
<reference evidence="7 8" key="1">
    <citation type="submission" date="2025-05" db="UniProtKB">
        <authorList>
            <consortium name="RefSeq"/>
        </authorList>
    </citation>
    <scope>IDENTIFICATION</scope>
</reference>
<evidence type="ECO:0000256" key="2">
    <source>
        <dbReference type="ARBA" id="ARBA00022737"/>
    </source>
</evidence>
<comment type="similarity">
    <text evidence="1">Belongs to the ankyrin SOCS box (ASB) family.</text>
</comment>
<evidence type="ECO:0000313" key="9">
    <source>
        <dbReference type="RefSeq" id="XP_035824367.1"/>
    </source>
</evidence>
<gene>
    <name evidence="7 8 9" type="primary">LOC101850312</name>
</gene>
<dbReference type="Proteomes" id="UP000694888">
    <property type="component" value="Unplaced"/>
</dbReference>
<accession>A0ABM1VPM4</accession>
<dbReference type="InterPro" id="IPR036770">
    <property type="entry name" value="Ankyrin_rpt-contain_sf"/>
</dbReference>
<dbReference type="InterPro" id="IPR002110">
    <property type="entry name" value="Ankyrin_rpt"/>
</dbReference>
<dbReference type="InterPro" id="IPR051573">
    <property type="entry name" value="Ankyrin-SOCS_box_domain"/>
</dbReference>
<dbReference type="Pfam" id="PF07525">
    <property type="entry name" value="SOCS_box"/>
    <property type="match status" value="1"/>
</dbReference>
<evidence type="ECO:0000313" key="8">
    <source>
        <dbReference type="RefSeq" id="XP_035824366.1"/>
    </source>
</evidence>
<feature type="repeat" description="ANK" evidence="4">
    <location>
        <begin position="70"/>
        <end position="98"/>
    </location>
</feature>
<dbReference type="PANTHER" id="PTHR24136:SF53">
    <property type="entry name" value="ANKYRIN REPEAT AND SOCS BOX CONTAINING 13"/>
    <property type="match status" value="1"/>
</dbReference>
<feature type="repeat" description="ANK" evidence="4">
    <location>
        <begin position="167"/>
        <end position="199"/>
    </location>
</feature>
<evidence type="ECO:0000313" key="7">
    <source>
        <dbReference type="RefSeq" id="XP_005093370.1"/>
    </source>
</evidence>
<name>A0ABM1VPM4_APLCA</name>
<evidence type="ECO:0000256" key="3">
    <source>
        <dbReference type="ARBA" id="ARBA00023043"/>
    </source>
</evidence>
<dbReference type="GeneID" id="101850312"/>
<dbReference type="RefSeq" id="XP_005093370.1">
    <property type="nucleotide sequence ID" value="XM_005093313.3"/>
</dbReference>
<dbReference type="PRINTS" id="PR01415">
    <property type="entry name" value="ANKYRIN"/>
</dbReference>
<keyword evidence="6" id="KW-1185">Reference proteome</keyword>
<proteinExistence type="inferred from homology"/>
<evidence type="ECO:0000259" key="5">
    <source>
        <dbReference type="SMART" id="SM00969"/>
    </source>
</evidence>
<dbReference type="Pfam" id="PF00023">
    <property type="entry name" value="Ank"/>
    <property type="match status" value="1"/>
</dbReference>
<keyword evidence="3 4" id="KW-0040">ANK repeat</keyword>
<dbReference type="PANTHER" id="PTHR24136">
    <property type="entry name" value="SOWAH (DROSOPHILA) HOMOLOG"/>
    <property type="match status" value="1"/>
</dbReference>
<protein>
    <submittedName>
        <fullName evidence="7 8">Ankyrin repeat and SOCS box protein 13</fullName>
    </submittedName>
</protein>
<dbReference type="SMART" id="SM00969">
    <property type="entry name" value="SOCS_box"/>
    <property type="match status" value="1"/>
</dbReference>
<evidence type="ECO:0000256" key="4">
    <source>
        <dbReference type="PROSITE-ProRule" id="PRU00023"/>
    </source>
</evidence>
<feature type="repeat" description="ANK" evidence="4">
    <location>
        <begin position="37"/>
        <end position="69"/>
    </location>
</feature>
<dbReference type="RefSeq" id="XP_035824367.1">
    <property type="nucleotide sequence ID" value="XM_035968474.1"/>
</dbReference>
<evidence type="ECO:0000256" key="1">
    <source>
        <dbReference type="ARBA" id="ARBA00005949"/>
    </source>
</evidence>
<keyword evidence="2" id="KW-0677">Repeat</keyword>
<dbReference type="SUPFAM" id="SSF48403">
    <property type="entry name" value="Ankyrin repeat"/>
    <property type="match status" value="1"/>
</dbReference>